<name>A0A9X5EAD4_9CYAN</name>
<dbReference type="Proteomes" id="UP000031532">
    <property type="component" value="Unassembled WGS sequence"/>
</dbReference>
<feature type="coiled-coil region" evidence="1">
    <location>
        <begin position="76"/>
        <end position="110"/>
    </location>
</feature>
<dbReference type="InterPro" id="IPR001387">
    <property type="entry name" value="Cro/C1-type_HTH"/>
</dbReference>
<dbReference type="GO" id="GO:0003677">
    <property type="term" value="F:DNA binding"/>
    <property type="evidence" value="ECO:0007669"/>
    <property type="project" value="InterPro"/>
</dbReference>
<dbReference type="SUPFAM" id="SSF47413">
    <property type="entry name" value="lambda repressor-like DNA-binding domains"/>
    <property type="match status" value="1"/>
</dbReference>
<sequence length="205" mass="23322">MMQRVGVSSYKALSQQAKVSEKQIRKLRRGEIEQMRVDVLFKLSQALEVSLWELMTTFSAIAPNGKVVPSENSPPIAELKELKREYERLQAELAKQKQELRKEFQLASLQAIESWLLQWPTAAQKAKENPELAAVKLLPLVKPIEQLLQQWDVEAIASVGAEVEYDPQLHQLLSGSAQPGERVIVRYIGYRQGDKLLYRAKVSPM</sequence>
<reference evidence="3 4" key="1">
    <citation type="journal article" date="2015" name="Genome Announc.">
        <title>Draft Genome Sequence of the Terrestrial Cyanobacterium Scytonema millei VB511283, Isolated from Eastern India.</title>
        <authorList>
            <person name="Sen D."/>
            <person name="Chandrababunaidu M.M."/>
            <person name="Singh D."/>
            <person name="Sanghi N."/>
            <person name="Ghorai A."/>
            <person name="Mishra G.P."/>
            <person name="Madduluri M."/>
            <person name="Adhikary S.P."/>
            <person name="Tripathy S."/>
        </authorList>
    </citation>
    <scope>NUCLEOTIDE SEQUENCE [LARGE SCALE GENOMIC DNA]</scope>
    <source>
        <strain evidence="3 4">VB511283</strain>
    </source>
</reference>
<feature type="domain" description="HTH cro/C1-type" evidence="2">
    <location>
        <begin position="1"/>
        <end position="56"/>
    </location>
</feature>
<dbReference type="RefSeq" id="WP_052290197.1">
    <property type="nucleotide sequence ID" value="NZ_JTJC03000013.1"/>
</dbReference>
<protein>
    <submittedName>
        <fullName evidence="3">Helix-turn-helix domain-containing protein</fullName>
    </submittedName>
</protein>
<evidence type="ECO:0000259" key="2">
    <source>
        <dbReference type="Pfam" id="PF13443"/>
    </source>
</evidence>
<evidence type="ECO:0000313" key="3">
    <source>
        <dbReference type="EMBL" id="NHC37911.1"/>
    </source>
</evidence>
<accession>A0A9X5EAD4</accession>
<comment type="caution">
    <text evidence="3">The sequence shown here is derived from an EMBL/GenBank/DDBJ whole genome shotgun (WGS) entry which is preliminary data.</text>
</comment>
<proteinExistence type="predicted"/>
<organism evidence="3 4">
    <name type="scientific">Scytonema millei VB511283</name>
    <dbReference type="NCBI Taxonomy" id="1245923"/>
    <lineage>
        <taxon>Bacteria</taxon>
        <taxon>Bacillati</taxon>
        <taxon>Cyanobacteriota</taxon>
        <taxon>Cyanophyceae</taxon>
        <taxon>Nostocales</taxon>
        <taxon>Scytonemataceae</taxon>
        <taxon>Scytonema</taxon>
    </lineage>
</organism>
<keyword evidence="4" id="KW-1185">Reference proteome</keyword>
<dbReference type="EMBL" id="JTJC03000013">
    <property type="protein sequence ID" value="NHC37911.1"/>
    <property type="molecule type" value="Genomic_DNA"/>
</dbReference>
<dbReference type="Gene3D" id="1.10.260.40">
    <property type="entry name" value="lambda repressor-like DNA-binding domains"/>
    <property type="match status" value="1"/>
</dbReference>
<gene>
    <name evidence="3" type="ORF">QH73_0025355</name>
</gene>
<keyword evidence="1" id="KW-0175">Coiled coil</keyword>
<dbReference type="OrthoDB" id="582213at2"/>
<evidence type="ECO:0000313" key="4">
    <source>
        <dbReference type="Proteomes" id="UP000031532"/>
    </source>
</evidence>
<dbReference type="AlphaFoldDB" id="A0A9X5EAD4"/>
<evidence type="ECO:0000256" key="1">
    <source>
        <dbReference type="SAM" id="Coils"/>
    </source>
</evidence>
<dbReference type="InterPro" id="IPR010982">
    <property type="entry name" value="Lambda_DNA-bd_dom_sf"/>
</dbReference>
<dbReference type="Pfam" id="PF13443">
    <property type="entry name" value="HTH_26"/>
    <property type="match status" value="1"/>
</dbReference>